<name>A0A841GR62_9BACT</name>
<dbReference type="Proteomes" id="UP000582837">
    <property type="component" value="Unassembled WGS sequence"/>
</dbReference>
<dbReference type="InterPro" id="IPR052188">
    <property type="entry name" value="Ni-pincer_cofactor_biosynth"/>
</dbReference>
<dbReference type="CDD" id="cd01990">
    <property type="entry name" value="LarE-like"/>
    <property type="match status" value="1"/>
</dbReference>
<dbReference type="EMBL" id="JACHIA010000001">
    <property type="protein sequence ID" value="MBB6068719.1"/>
    <property type="molecule type" value="Genomic_DNA"/>
</dbReference>
<protein>
    <recommendedName>
        <fullName evidence="2">NAD/GMP synthase domain-containing protein</fullName>
    </recommendedName>
</protein>
<feature type="active site" description="Nucleophile and sulfur donor" evidence="1">
    <location>
        <position position="176"/>
    </location>
</feature>
<comment type="caution">
    <text evidence="3">The sequence shown here is derived from an EMBL/GenBank/DDBJ whole genome shotgun (WGS) entry which is preliminary data.</text>
</comment>
<dbReference type="NCBIfam" id="TIGR00268">
    <property type="entry name" value="ATP-dependent sacrificial sulfur transferase LarE"/>
    <property type="match status" value="1"/>
</dbReference>
<dbReference type="Gene3D" id="3.40.50.620">
    <property type="entry name" value="HUPs"/>
    <property type="match status" value="1"/>
</dbReference>
<gene>
    <name evidence="3" type="ORF">HNQ61_000330</name>
</gene>
<dbReference type="GO" id="GO:0006163">
    <property type="term" value="P:purine nucleotide metabolic process"/>
    <property type="evidence" value="ECO:0007669"/>
    <property type="project" value="UniProtKB-ARBA"/>
</dbReference>
<dbReference type="GO" id="GO:0016783">
    <property type="term" value="F:sulfurtransferase activity"/>
    <property type="evidence" value="ECO:0007669"/>
    <property type="project" value="InterPro"/>
</dbReference>
<dbReference type="InterPro" id="IPR014729">
    <property type="entry name" value="Rossmann-like_a/b/a_fold"/>
</dbReference>
<accession>A0A841GR62</accession>
<dbReference type="InterPro" id="IPR022310">
    <property type="entry name" value="NAD/GMP_synthase"/>
</dbReference>
<evidence type="ECO:0000256" key="1">
    <source>
        <dbReference type="PIRSR" id="PIRSR006661-1"/>
    </source>
</evidence>
<proteinExistence type="predicted"/>
<dbReference type="PANTHER" id="PTHR43169">
    <property type="entry name" value="EXSB FAMILY PROTEIN"/>
    <property type="match status" value="1"/>
</dbReference>
<keyword evidence="4" id="KW-1185">Reference proteome</keyword>
<evidence type="ECO:0000259" key="2">
    <source>
        <dbReference type="Pfam" id="PF02540"/>
    </source>
</evidence>
<dbReference type="PIRSF" id="PIRSF006661">
    <property type="entry name" value="PP-lp_UCP006661"/>
    <property type="match status" value="1"/>
</dbReference>
<dbReference type="Pfam" id="PF02540">
    <property type="entry name" value="NAD_synthase"/>
    <property type="match status" value="1"/>
</dbReference>
<dbReference type="AlphaFoldDB" id="A0A841GR62"/>
<dbReference type="PANTHER" id="PTHR43169:SF2">
    <property type="entry name" value="NAD_GMP SYNTHASE DOMAIN-CONTAINING PROTEIN"/>
    <property type="match status" value="1"/>
</dbReference>
<sequence>MVPESKRQHLQSLLRDCGSVVVGYSGGVDSVFLARVAVQVLGPERVLAVTGKSDSIASWMEDTARGVAEEFGIPWLELETREMDDPRYAANPSNRCYFCKSELWGRLSALARERGYNTVLDGANADDVGDHRPGAVAATENDVRSPLLEAGLTKAEIRAWSHELGLPTWDQPAAPCLASRIPYGLSVTPERLKQIERAELGLRALGFRDFRVRHHGSVARLEVHPDELHRVTAHRAEMLRAVRSAGFGRVLIDLQGYRRGALNEGLAGVQLVQLGAAL</sequence>
<organism evidence="3 4">
    <name type="scientific">Longimicrobium terrae</name>
    <dbReference type="NCBI Taxonomy" id="1639882"/>
    <lineage>
        <taxon>Bacteria</taxon>
        <taxon>Pseudomonadati</taxon>
        <taxon>Gemmatimonadota</taxon>
        <taxon>Longimicrobiia</taxon>
        <taxon>Longimicrobiales</taxon>
        <taxon>Longimicrobiaceae</taxon>
        <taxon>Longimicrobium</taxon>
    </lineage>
</organism>
<dbReference type="InterPro" id="IPR005232">
    <property type="entry name" value="LarE"/>
</dbReference>
<dbReference type="SUPFAM" id="SSF52402">
    <property type="entry name" value="Adenine nucleotide alpha hydrolases-like"/>
    <property type="match status" value="1"/>
</dbReference>
<feature type="domain" description="NAD/GMP synthase" evidence="2">
    <location>
        <begin position="18"/>
        <end position="80"/>
    </location>
</feature>
<evidence type="ECO:0000313" key="3">
    <source>
        <dbReference type="EMBL" id="MBB6068719.1"/>
    </source>
</evidence>
<evidence type="ECO:0000313" key="4">
    <source>
        <dbReference type="Proteomes" id="UP000582837"/>
    </source>
</evidence>
<reference evidence="3 4" key="1">
    <citation type="submission" date="2020-08" db="EMBL/GenBank/DDBJ databases">
        <title>Genomic Encyclopedia of Type Strains, Phase IV (KMG-IV): sequencing the most valuable type-strain genomes for metagenomic binning, comparative biology and taxonomic classification.</title>
        <authorList>
            <person name="Goeker M."/>
        </authorList>
    </citation>
    <scope>NUCLEOTIDE SEQUENCE [LARGE SCALE GENOMIC DNA]</scope>
    <source>
        <strain evidence="3 4">DSM 29007</strain>
    </source>
</reference>
<dbReference type="RefSeq" id="WP_170031035.1">
    <property type="nucleotide sequence ID" value="NZ_JABDTL010000001.1"/>
</dbReference>